<evidence type="ECO:0000256" key="3">
    <source>
        <dbReference type="ARBA" id="ARBA00022475"/>
    </source>
</evidence>
<dbReference type="InterPro" id="IPR005821">
    <property type="entry name" value="Ion_trans_dom"/>
</dbReference>
<dbReference type="InterPro" id="IPR036770">
    <property type="entry name" value="Ankyrin_rpt-contain_sf"/>
</dbReference>
<feature type="transmembrane region" description="Helical" evidence="15">
    <location>
        <begin position="597"/>
        <end position="615"/>
    </location>
</feature>
<dbReference type="GO" id="GO:0005262">
    <property type="term" value="F:calcium channel activity"/>
    <property type="evidence" value="ECO:0007669"/>
    <property type="project" value="UniProtKB-KW"/>
</dbReference>
<keyword evidence="6 15" id="KW-0812">Transmembrane</keyword>
<keyword evidence="2" id="KW-0813">Transport</keyword>
<evidence type="ECO:0000256" key="14">
    <source>
        <dbReference type="SAM" id="MobiDB-lite"/>
    </source>
</evidence>
<evidence type="ECO:0000256" key="8">
    <source>
        <dbReference type="ARBA" id="ARBA00022837"/>
    </source>
</evidence>
<dbReference type="GO" id="GO:0098703">
    <property type="term" value="P:calcium ion import across plasma membrane"/>
    <property type="evidence" value="ECO:0007669"/>
    <property type="project" value="TreeGrafter"/>
</dbReference>
<dbReference type="PANTHER" id="PTHR10582">
    <property type="entry name" value="TRANSIENT RECEPTOR POTENTIAL ION CHANNEL PROTEIN"/>
    <property type="match status" value="1"/>
</dbReference>
<evidence type="ECO:0000256" key="10">
    <source>
        <dbReference type="ARBA" id="ARBA00023065"/>
    </source>
</evidence>
<protein>
    <submittedName>
        <fullName evidence="17">Ankyrin repeats (3 copies) domain-containing protein</fullName>
    </submittedName>
</protein>
<organism evidence="17 18">
    <name type="scientific">Ditylenchus destructor</name>
    <dbReference type="NCBI Taxonomy" id="166010"/>
    <lineage>
        <taxon>Eukaryota</taxon>
        <taxon>Metazoa</taxon>
        <taxon>Ecdysozoa</taxon>
        <taxon>Nematoda</taxon>
        <taxon>Chromadorea</taxon>
        <taxon>Rhabditida</taxon>
        <taxon>Tylenchina</taxon>
        <taxon>Tylenchomorpha</taxon>
        <taxon>Sphaerularioidea</taxon>
        <taxon>Anguinidae</taxon>
        <taxon>Anguininae</taxon>
        <taxon>Ditylenchus</taxon>
    </lineage>
</organism>
<evidence type="ECO:0000256" key="15">
    <source>
        <dbReference type="SAM" id="Phobius"/>
    </source>
</evidence>
<dbReference type="Pfam" id="PF00023">
    <property type="entry name" value="Ank"/>
    <property type="match status" value="1"/>
</dbReference>
<keyword evidence="4" id="KW-0109">Calcium transport</keyword>
<keyword evidence="18" id="KW-1185">Reference proteome</keyword>
<dbReference type="GO" id="GO:0005886">
    <property type="term" value="C:plasma membrane"/>
    <property type="evidence" value="ECO:0007669"/>
    <property type="project" value="UniProtKB-SubCell"/>
</dbReference>
<dbReference type="PROSITE" id="PS50297">
    <property type="entry name" value="ANK_REP_REGION"/>
    <property type="match status" value="2"/>
</dbReference>
<feature type="transmembrane region" description="Helical" evidence="15">
    <location>
        <begin position="750"/>
        <end position="770"/>
    </location>
</feature>
<feature type="domain" description="Ion transport" evidence="16">
    <location>
        <begin position="620"/>
        <end position="786"/>
    </location>
</feature>
<proteinExistence type="predicted"/>
<keyword evidence="8" id="KW-0106">Calcium</keyword>
<evidence type="ECO:0000256" key="5">
    <source>
        <dbReference type="ARBA" id="ARBA00022673"/>
    </source>
</evidence>
<dbReference type="SUPFAM" id="SSF48403">
    <property type="entry name" value="Ankyrin repeat"/>
    <property type="match status" value="1"/>
</dbReference>
<accession>A0AAD4R041</accession>
<feature type="repeat" description="ANK" evidence="13">
    <location>
        <begin position="225"/>
        <end position="257"/>
    </location>
</feature>
<keyword evidence="3" id="KW-1003">Cell membrane</keyword>
<feature type="transmembrane region" description="Helical" evidence="15">
    <location>
        <begin position="665"/>
        <end position="687"/>
    </location>
</feature>
<keyword evidence="12" id="KW-0407">Ion channel</keyword>
<feature type="compositionally biased region" description="Polar residues" evidence="14">
    <location>
        <begin position="16"/>
        <end position="28"/>
    </location>
</feature>
<sequence length="906" mass="104938">MDTQCCAMLARMGSSSSRIQANGTQPASNRIHRNGNGQSRIPADPQSVYNEKQHMIYQLVDMHGGGELIKWMRYAKKSGDYSIVEGYIETAIKELMYNEGKGKLESVAELVKIRNKERNDRLAAFLRKKGKGKSGPNILDHFNQEGQHQGDLKKALKLLDGGKSIKGDARYRYVVWKFEQRGSMGENLVGCCLMQGTPLHNELAIRLMKEFPKLINDIFISEDYYGLSPLHLAIVNENPGLVNFLLQHGADINQRCYGAFFCPDDQIGSRTDSMEHEYVELSTQTNYTGRMYYGEYPLAFAACTNQLDCYRLLRAKKADPNRKDTNGNTVLHMTVIHENMEMLKLVCDTGGKLDIMNNQKLTPMTLAAKLAKKNMFQRILQLESNTVWNYGQSASVAYPLARIDTINQETGQLNEDSALSLVVYGESMEHLDLLDGLLEDLLKAKWQSYGRTKWIISLLAFCFYYAVFSMAFMNRDFSMTTSVITHLLIGSDGHFVPHPREPNQYMSSNTSFNATSSYSPSLLPNFFWSIFSGWYISDRCHLWRYDTTAMSGQVRMMCEPLVLLMVMFQMASEVWDIHNIGYDKWWRIMKTFPSKTLYKSSFFLILALVPVRFMCGLGDYMLLLDNMLTLLSVIFTTFHFLYYLRAIKFVGPFILMIYTIISRDMARFFVIYLIFLVGFSQGFYVVFHSCERERQRHIYSRLNDTSGAAVEDDESRNIIENPFESILRLFIMTVGEFTVFYRSLQTCQTQAMSIIGKIMFIAFMMVVYLMQFNMLIAMMTRTYELIFRTQKEWKRQWAQVILMLELSVHPKQRLMALLKYSKPIGSDVRKRAFVVTRKIDSNTEVERLKREQRVHTLREEKKLILKRRLKDAMTKEERRSGLRPWTSYFVPTSPIKQFQKPTSPRR</sequence>
<evidence type="ECO:0000256" key="4">
    <source>
        <dbReference type="ARBA" id="ARBA00022568"/>
    </source>
</evidence>
<gene>
    <name evidence="17" type="ORF">DdX_16258</name>
</gene>
<keyword evidence="10" id="KW-0406">Ion transport</keyword>
<dbReference type="Pfam" id="PF00520">
    <property type="entry name" value="Ion_trans"/>
    <property type="match status" value="1"/>
</dbReference>
<feature type="transmembrane region" description="Helical" evidence="15">
    <location>
        <begin position="454"/>
        <end position="473"/>
    </location>
</feature>
<dbReference type="PROSITE" id="PS50088">
    <property type="entry name" value="ANK_REPEAT"/>
    <property type="match status" value="2"/>
</dbReference>
<dbReference type="Proteomes" id="UP001201812">
    <property type="component" value="Unassembled WGS sequence"/>
</dbReference>
<dbReference type="SMART" id="SM00248">
    <property type="entry name" value="ANK"/>
    <property type="match status" value="4"/>
</dbReference>
<comment type="caution">
    <text evidence="17">The sequence shown here is derived from an EMBL/GenBank/DDBJ whole genome shotgun (WGS) entry which is preliminary data.</text>
</comment>
<evidence type="ECO:0000259" key="16">
    <source>
        <dbReference type="Pfam" id="PF00520"/>
    </source>
</evidence>
<feature type="repeat" description="ANK" evidence="13">
    <location>
        <begin position="326"/>
        <end position="358"/>
    </location>
</feature>
<name>A0AAD4R041_9BILA</name>
<evidence type="ECO:0000313" key="18">
    <source>
        <dbReference type="Proteomes" id="UP001201812"/>
    </source>
</evidence>
<evidence type="ECO:0000256" key="1">
    <source>
        <dbReference type="ARBA" id="ARBA00004651"/>
    </source>
</evidence>
<dbReference type="PANTHER" id="PTHR10582:SF30">
    <property type="entry name" value="ION TRANSPORT DOMAIN-CONTAINING PROTEIN"/>
    <property type="match status" value="1"/>
</dbReference>
<keyword evidence="9 15" id="KW-1133">Transmembrane helix</keyword>
<dbReference type="AlphaFoldDB" id="A0AAD4R041"/>
<keyword evidence="11 15" id="KW-0472">Membrane</keyword>
<evidence type="ECO:0000256" key="11">
    <source>
        <dbReference type="ARBA" id="ARBA00023136"/>
    </source>
</evidence>
<evidence type="ECO:0000256" key="12">
    <source>
        <dbReference type="ARBA" id="ARBA00023303"/>
    </source>
</evidence>
<evidence type="ECO:0000256" key="7">
    <source>
        <dbReference type="ARBA" id="ARBA00022737"/>
    </source>
</evidence>
<feature type="region of interest" description="Disordered" evidence="14">
    <location>
        <begin position="16"/>
        <end position="42"/>
    </location>
</feature>
<dbReference type="InterPro" id="IPR024862">
    <property type="entry name" value="TRPV"/>
</dbReference>
<keyword evidence="5" id="KW-0107">Calcium channel</keyword>
<comment type="subcellular location">
    <subcellularLocation>
        <location evidence="1">Cell membrane</location>
        <topology evidence="1">Multi-pass membrane protein</topology>
    </subcellularLocation>
</comment>
<dbReference type="EMBL" id="JAKKPZ010000125">
    <property type="protein sequence ID" value="KAI1701171.1"/>
    <property type="molecule type" value="Genomic_DNA"/>
</dbReference>
<evidence type="ECO:0000256" key="9">
    <source>
        <dbReference type="ARBA" id="ARBA00022989"/>
    </source>
</evidence>
<keyword evidence="7" id="KW-0677">Repeat</keyword>
<dbReference type="InterPro" id="IPR002110">
    <property type="entry name" value="Ankyrin_rpt"/>
</dbReference>
<evidence type="ECO:0000313" key="17">
    <source>
        <dbReference type="EMBL" id="KAI1701171.1"/>
    </source>
</evidence>
<evidence type="ECO:0000256" key="13">
    <source>
        <dbReference type="PROSITE-ProRule" id="PRU00023"/>
    </source>
</evidence>
<dbReference type="FunFam" id="1.25.40.20:FF:000181">
    <property type="entry name" value="Nanchung, isoform A"/>
    <property type="match status" value="1"/>
</dbReference>
<evidence type="ECO:0000256" key="2">
    <source>
        <dbReference type="ARBA" id="ARBA00022448"/>
    </source>
</evidence>
<evidence type="ECO:0000256" key="6">
    <source>
        <dbReference type="ARBA" id="ARBA00022692"/>
    </source>
</evidence>
<reference evidence="17" key="1">
    <citation type="submission" date="2022-01" db="EMBL/GenBank/DDBJ databases">
        <title>Genome Sequence Resource for Two Populations of Ditylenchus destructor, the Migratory Endoparasitic Phytonematode.</title>
        <authorList>
            <person name="Zhang H."/>
            <person name="Lin R."/>
            <person name="Xie B."/>
        </authorList>
    </citation>
    <scope>NUCLEOTIDE SEQUENCE</scope>
    <source>
        <strain evidence="17">BazhouSP</strain>
    </source>
</reference>
<dbReference type="Gene3D" id="1.25.40.20">
    <property type="entry name" value="Ankyrin repeat-containing domain"/>
    <property type="match status" value="1"/>
</dbReference>
<keyword evidence="13" id="KW-0040">ANK repeat</keyword>
<dbReference type="Pfam" id="PF12796">
    <property type="entry name" value="Ank_2"/>
    <property type="match status" value="1"/>
</dbReference>